<evidence type="ECO:0000313" key="1">
    <source>
        <dbReference type="EMBL" id="GJT69515.1"/>
    </source>
</evidence>
<protein>
    <submittedName>
        <fullName evidence="1">Uncharacterized protein</fullName>
    </submittedName>
</protein>
<sequence>MKDSGIAKSKTKKRITKEVKRDLHFSSASIDDSSDGEDEFQSNLNLIGASLGFTLDGILVRSKNDVFEDFLHEIN</sequence>
<name>A0ABQ5G1N2_9ASTR</name>
<gene>
    <name evidence="1" type="ORF">Tco_1028801</name>
</gene>
<dbReference type="Proteomes" id="UP001151760">
    <property type="component" value="Unassembled WGS sequence"/>
</dbReference>
<organism evidence="1 2">
    <name type="scientific">Tanacetum coccineum</name>
    <dbReference type="NCBI Taxonomy" id="301880"/>
    <lineage>
        <taxon>Eukaryota</taxon>
        <taxon>Viridiplantae</taxon>
        <taxon>Streptophyta</taxon>
        <taxon>Embryophyta</taxon>
        <taxon>Tracheophyta</taxon>
        <taxon>Spermatophyta</taxon>
        <taxon>Magnoliopsida</taxon>
        <taxon>eudicotyledons</taxon>
        <taxon>Gunneridae</taxon>
        <taxon>Pentapetalae</taxon>
        <taxon>asterids</taxon>
        <taxon>campanulids</taxon>
        <taxon>Asterales</taxon>
        <taxon>Asteraceae</taxon>
        <taxon>Asteroideae</taxon>
        <taxon>Anthemideae</taxon>
        <taxon>Anthemidinae</taxon>
        <taxon>Tanacetum</taxon>
    </lineage>
</organism>
<dbReference type="EMBL" id="BQNB010017995">
    <property type="protein sequence ID" value="GJT69515.1"/>
    <property type="molecule type" value="Genomic_DNA"/>
</dbReference>
<reference evidence="1" key="2">
    <citation type="submission" date="2022-01" db="EMBL/GenBank/DDBJ databases">
        <authorList>
            <person name="Yamashiro T."/>
            <person name="Shiraishi A."/>
            <person name="Satake H."/>
            <person name="Nakayama K."/>
        </authorList>
    </citation>
    <scope>NUCLEOTIDE SEQUENCE</scope>
</reference>
<evidence type="ECO:0000313" key="2">
    <source>
        <dbReference type="Proteomes" id="UP001151760"/>
    </source>
</evidence>
<proteinExistence type="predicted"/>
<keyword evidence="2" id="KW-1185">Reference proteome</keyword>
<comment type="caution">
    <text evidence="1">The sequence shown here is derived from an EMBL/GenBank/DDBJ whole genome shotgun (WGS) entry which is preliminary data.</text>
</comment>
<reference evidence="1" key="1">
    <citation type="journal article" date="2022" name="Int. J. Mol. Sci.">
        <title>Draft Genome of Tanacetum Coccineum: Genomic Comparison of Closely Related Tanacetum-Family Plants.</title>
        <authorList>
            <person name="Yamashiro T."/>
            <person name="Shiraishi A."/>
            <person name="Nakayama K."/>
            <person name="Satake H."/>
        </authorList>
    </citation>
    <scope>NUCLEOTIDE SEQUENCE</scope>
</reference>
<accession>A0ABQ5G1N2</accession>